<dbReference type="EMBL" id="JAUEPN010000003">
    <property type="protein sequence ID" value="KAK3297702.1"/>
    <property type="molecule type" value="Genomic_DNA"/>
</dbReference>
<dbReference type="RefSeq" id="XP_062661216.1">
    <property type="nucleotide sequence ID" value="XM_062798106.1"/>
</dbReference>
<dbReference type="Proteomes" id="UP001278766">
    <property type="component" value="Unassembled WGS sequence"/>
</dbReference>
<name>A0AAE0HK57_9PEZI</name>
<dbReference type="GeneID" id="87835054"/>
<proteinExistence type="predicted"/>
<sequence length="212" mass="23351">MIGILDGSCTTVVGGCPRLGFALHIRRATLRDWQSSNLKHFPIHQPYHPHEQRAMFPLQGLHSMSGAPNAFGNSPLQPVTTQRAVSLHMAIQPLPSCQRGRAELQSPFHSSTIGPPCQPSFDCKARSLGSTEFDCRGESYSHLTKTTIHQLTACATPLPSPSRSTFNFFLSSRFSGNFWHVRQLSAARRNRPLPAPRRSPLLGTKSSLSPVE</sequence>
<keyword evidence="3" id="KW-1185">Reference proteome</keyword>
<evidence type="ECO:0000313" key="2">
    <source>
        <dbReference type="EMBL" id="KAK3297702.1"/>
    </source>
</evidence>
<evidence type="ECO:0000256" key="1">
    <source>
        <dbReference type="SAM" id="MobiDB-lite"/>
    </source>
</evidence>
<evidence type="ECO:0000313" key="3">
    <source>
        <dbReference type="Proteomes" id="UP001278766"/>
    </source>
</evidence>
<comment type="caution">
    <text evidence="2">The sequence shown here is derived from an EMBL/GenBank/DDBJ whole genome shotgun (WGS) entry which is preliminary data.</text>
</comment>
<dbReference type="AlphaFoldDB" id="A0AAE0HK57"/>
<reference evidence="2" key="1">
    <citation type="journal article" date="2023" name="Mol. Phylogenet. Evol.">
        <title>Genome-scale phylogeny and comparative genomics of the fungal order Sordariales.</title>
        <authorList>
            <person name="Hensen N."/>
            <person name="Bonometti L."/>
            <person name="Westerberg I."/>
            <person name="Brannstrom I.O."/>
            <person name="Guillou S."/>
            <person name="Cros-Aarteil S."/>
            <person name="Calhoun S."/>
            <person name="Haridas S."/>
            <person name="Kuo A."/>
            <person name="Mondo S."/>
            <person name="Pangilinan J."/>
            <person name="Riley R."/>
            <person name="LaButti K."/>
            <person name="Andreopoulos B."/>
            <person name="Lipzen A."/>
            <person name="Chen C."/>
            <person name="Yan M."/>
            <person name="Daum C."/>
            <person name="Ng V."/>
            <person name="Clum A."/>
            <person name="Steindorff A."/>
            <person name="Ohm R.A."/>
            <person name="Martin F."/>
            <person name="Silar P."/>
            <person name="Natvig D.O."/>
            <person name="Lalanne C."/>
            <person name="Gautier V."/>
            <person name="Ament-Velasquez S.L."/>
            <person name="Kruys A."/>
            <person name="Hutchinson M.I."/>
            <person name="Powell A.J."/>
            <person name="Barry K."/>
            <person name="Miller A.N."/>
            <person name="Grigoriev I.V."/>
            <person name="Debuchy R."/>
            <person name="Gladieux P."/>
            <person name="Hiltunen Thoren M."/>
            <person name="Johannesson H."/>
        </authorList>
    </citation>
    <scope>NUCLEOTIDE SEQUENCE</scope>
    <source>
        <strain evidence="2">CBS 168.71</strain>
    </source>
</reference>
<reference evidence="2" key="2">
    <citation type="submission" date="2023-06" db="EMBL/GenBank/DDBJ databases">
        <authorList>
            <consortium name="Lawrence Berkeley National Laboratory"/>
            <person name="Haridas S."/>
            <person name="Hensen N."/>
            <person name="Bonometti L."/>
            <person name="Westerberg I."/>
            <person name="Brannstrom I.O."/>
            <person name="Guillou S."/>
            <person name="Cros-Aarteil S."/>
            <person name="Calhoun S."/>
            <person name="Kuo A."/>
            <person name="Mondo S."/>
            <person name="Pangilinan J."/>
            <person name="Riley R."/>
            <person name="Labutti K."/>
            <person name="Andreopoulos B."/>
            <person name="Lipzen A."/>
            <person name="Chen C."/>
            <person name="Yanf M."/>
            <person name="Daum C."/>
            <person name="Ng V."/>
            <person name="Clum A."/>
            <person name="Steindorff A."/>
            <person name="Ohm R."/>
            <person name="Martin F."/>
            <person name="Silar P."/>
            <person name="Natvig D."/>
            <person name="Lalanne C."/>
            <person name="Gautier V."/>
            <person name="Ament-Velasquez S.L."/>
            <person name="Kruys A."/>
            <person name="Hutchinson M.I."/>
            <person name="Powell A.J."/>
            <person name="Barry K."/>
            <person name="Miller A.N."/>
            <person name="Grigoriev I.V."/>
            <person name="Debuchy R."/>
            <person name="Gladieux P."/>
            <person name="Thoren M.H."/>
            <person name="Johannesson H."/>
        </authorList>
    </citation>
    <scope>NUCLEOTIDE SEQUENCE</scope>
    <source>
        <strain evidence="2">CBS 168.71</strain>
    </source>
</reference>
<accession>A0AAE0HK57</accession>
<organism evidence="2 3">
    <name type="scientific">Chaetomium fimeti</name>
    <dbReference type="NCBI Taxonomy" id="1854472"/>
    <lineage>
        <taxon>Eukaryota</taxon>
        <taxon>Fungi</taxon>
        <taxon>Dikarya</taxon>
        <taxon>Ascomycota</taxon>
        <taxon>Pezizomycotina</taxon>
        <taxon>Sordariomycetes</taxon>
        <taxon>Sordariomycetidae</taxon>
        <taxon>Sordariales</taxon>
        <taxon>Chaetomiaceae</taxon>
        <taxon>Chaetomium</taxon>
    </lineage>
</organism>
<protein>
    <submittedName>
        <fullName evidence="2">Uncharacterized protein</fullName>
    </submittedName>
</protein>
<gene>
    <name evidence="2" type="ORF">B0H64DRAFT_130132</name>
</gene>
<feature type="region of interest" description="Disordered" evidence="1">
    <location>
        <begin position="190"/>
        <end position="212"/>
    </location>
</feature>